<keyword evidence="5" id="KW-1185">Reference proteome</keyword>
<evidence type="ECO:0000259" key="3">
    <source>
        <dbReference type="Pfam" id="PF02018"/>
    </source>
</evidence>
<feature type="domain" description="CBM-cenC" evidence="3">
    <location>
        <begin position="46"/>
        <end position="163"/>
    </location>
</feature>
<proteinExistence type="predicted"/>
<evidence type="ECO:0000313" key="5">
    <source>
        <dbReference type="Proteomes" id="UP001216907"/>
    </source>
</evidence>
<keyword evidence="1 4" id="KW-0378">Hydrolase</keyword>
<dbReference type="Gene3D" id="2.60.120.260">
    <property type="entry name" value="Galactose-binding domain-like"/>
    <property type="match status" value="1"/>
</dbReference>
<evidence type="ECO:0000256" key="2">
    <source>
        <dbReference type="SAM" id="SignalP"/>
    </source>
</evidence>
<dbReference type="RefSeq" id="WP_277859893.1">
    <property type="nucleotide sequence ID" value="NZ_JARRAG010000001.1"/>
</dbReference>
<comment type="caution">
    <text evidence="4">The sequence shown here is derived from an EMBL/GenBank/DDBJ whole genome shotgun (WGS) entry which is preliminary data.</text>
</comment>
<accession>A0ABT6F7J4</accession>
<feature type="signal peptide" evidence="2">
    <location>
        <begin position="1"/>
        <end position="23"/>
    </location>
</feature>
<dbReference type="InterPro" id="IPR003305">
    <property type="entry name" value="CenC_carb-bd"/>
</dbReference>
<name>A0ABT6F7J4_9BACT</name>
<dbReference type="Pfam" id="PF02018">
    <property type="entry name" value="CBM_4_9"/>
    <property type="match status" value="1"/>
</dbReference>
<sequence length="793" mass="88279">MRAAPRLRFLALFVLLFPAASQAQSDVKQGVQPVGRIVEDPKDPLKGWSPFWSRVANEGRALVDVSASRDGRPSIRIEHKGARDWSLGRQTLESVSTGQVFRFSAWVKVAEKSRAVLSVVLRDAQGGTIDWSYGEAVATAPEWTLVESRFMIPRGAVTMQPRVIGDGPATAWLCQPSLTLDPESIAIASSLDGRKLVLADARLRVDVDPATAAFRLRDLRSGREWTQKPHGSTLMVTGAGAKADEVSLDLVDPRTILKLRATLRLDPSRPELIVELTGDGPLSASIGFPYPFATETGSTLILPVNEGMSYPVDDPALPAMQYILYGGHGLCMAWWGVVDGPKGLMAIVETPDDASIRVPRVDGRLCLAPLWDPQKNAFGPSRRLRYVAIDDGGYVAMAKRYREYAKSIGLLKTLAEKRAANPNIDKLVGAVNVWCWDRHPASIVREMKDAGIDRILWSNAAAPDQLKQMNEMGVLTSRYDIYQDVMDPATFPKLQYTHSDWPTKAWPADLMIDARGDWIRGWEIEGKDGGMYPCGVTCDRQAPAYAIERIGKELANHPYGSRFIDTTTAAPWRECYSTQHPATRSESRKFKVDLLDVVHGRFNLVTGSETGHDAAVPFVDYFEGMLSLGPYRVDDAGRNMIQVVEKVPPQIEKFQVGAYYRLPLWELVYHDCVVAQWYWGDYNNKLPAVWDRRDLFNALYGTPPMFMFTAESWRQDRDRFVKSYQTAARVARDAGYSEMVGHEWLSKDHSVQRTRFANGESVLVNFGDRPHRTPEGAAIPPLGIQVQAAGSSR</sequence>
<keyword evidence="2" id="KW-0732">Signal</keyword>
<dbReference type="SUPFAM" id="SSF49785">
    <property type="entry name" value="Galactose-binding domain-like"/>
    <property type="match status" value="1"/>
</dbReference>
<feature type="chain" id="PRO_5045289369" evidence="2">
    <location>
        <begin position="24"/>
        <end position="793"/>
    </location>
</feature>
<dbReference type="InterPro" id="IPR008979">
    <property type="entry name" value="Galactose-bd-like_sf"/>
</dbReference>
<reference evidence="4 5" key="1">
    <citation type="submission" date="2023-03" db="EMBL/GenBank/DDBJ databases">
        <title>Paludisphaera mucosa sp. nov. a novel planctomycete from northern fen.</title>
        <authorList>
            <person name="Ivanova A."/>
        </authorList>
    </citation>
    <scope>NUCLEOTIDE SEQUENCE [LARGE SCALE GENOMIC DNA]</scope>
    <source>
        <strain evidence="4 5">Pla2</strain>
    </source>
</reference>
<dbReference type="Pfam" id="PF11308">
    <property type="entry name" value="Glyco_hydro_129"/>
    <property type="match status" value="1"/>
</dbReference>
<dbReference type="InterPro" id="IPR021459">
    <property type="entry name" value="GH101-related"/>
</dbReference>
<dbReference type="EMBL" id="JARRAG010000001">
    <property type="protein sequence ID" value="MDG3003543.1"/>
    <property type="molecule type" value="Genomic_DNA"/>
</dbReference>
<organism evidence="4 5">
    <name type="scientific">Paludisphaera mucosa</name>
    <dbReference type="NCBI Taxonomy" id="3030827"/>
    <lineage>
        <taxon>Bacteria</taxon>
        <taxon>Pseudomonadati</taxon>
        <taxon>Planctomycetota</taxon>
        <taxon>Planctomycetia</taxon>
        <taxon>Isosphaerales</taxon>
        <taxon>Isosphaeraceae</taxon>
        <taxon>Paludisphaera</taxon>
    </lineage>
</organism>
<gene>
    <name evidence="4" type="ORF">PZE19_07175</name>
</gene>
<dbReference type="GO" id="GO:0016787">
    <property type="term" value="F:hydrolase activity"/>
    <property type="evidence" value="ECO:0007669"/>
    <property type="project" value="UniProtKB-KW"/>
</dbReference>
<dbReference type="Proteomes" id="UP001216907">
    <property type="component" value="Unassembled WGS sequence"/>
</dbReference>
<protein>
    <submittedName>
        <fullName evidence="4">Glycoside hydrolase</fullName>
    </submittedName>
</protein>
<evidence type="ECO:0000256" key="1">
    <source>
        <dbReference type="ARBA" id="ARBA00022801"/>
    </source>
</evidence>
<evidence type="ECO:0000313" key="4">
    <source>
        <dbReference type="EMBL" id="MDG3003543.1"/>
    </source>
</evidence>